<reference evidence="3" key="1">
    <citation type="submission" date="2021-02" db="EMBL/GenBank/DDBJ databases">
        <title>Draft genome sequence of Microbispora sp. RL4-1S isolated from rice leaves in Thailand.</title>
        <authorList>
            <person name="Muangham S."/>
            <person name="Duangmal K."/>
        </authorList>
    </citation>
    <scope>NUCLEOTIDE SEQUENCE</scope>
    <source>
        <strain evidence="3">RL4-1S</strain>
    </source>
</reference>
<dbReference type="AlphaFoldDB" id="A0A940WM25"/>
<dbReference type="Proteomes" id="UP000674234">
    <property type="component" value="Unassembled WGS sequence"/>
</dbReference>
<comment type="caution">
    <text evidence="3">The sequence shown here is derived from an EMBL/GenBank/DDBJ whole genome shotgun (WGS) entry which is preliminary data.</text>
</comment>
<evidence type="ECO:0000313" key="3">
    <source>
        <dbReference type="EMBL" id="MBP2703566.1"/>
    </source>
</evidence>
<dbReference type="PROSITE" id="PS51318">
    <property type="entry name" value="TAT"/>
    <property type="match status" value="1"/>
</dbReference>
<feature type="compositionally biased region" description="Low complexity" evidence="1">
    <location>
        <begin position="45"/>
        <end position="62"/>
    </location>
</feature>
<dbReference type="InterPro" id="IPR006311">
    <property type="entry name" value="TAT_signal"/>
</dbReference>
<proteinExistence type="predicted"/>
<sequence length="528" mass="56985">MDDTPPGRLGRRGFLRLAGVAATASVAGWGGPGRPEGPSQGRLGGSLAAAPASARPAASPGTAPSPRPVPERLLPGDPHWRLRRYGPQEAVEAYCDQVSVLPGETAWLHMSTTAERVRVTAYRMGWYGGALARAVWRSGPVRGHRQSPGRFAPATRTNYAAWGRSLAIPTEGWPEGAYLLRLDADHGPQRYVPLIVRSASGAGRTVLVHAAATWQAYNRWGGSSLYYGEDGRYLSRSLAVSFDRPYDKTGIKKFLVHERPVVELAERLGLPLAYTTGVDLDAGGEVLDGASAVVFLGHDEYWTPQARRRVTGARDAGVNLAFLGANSCYRRVRLEKGRRLVVCYKTDVTGDPLYGRRPSLVTTDFRAAPAPDPESSLVGVYYDGYPADAPYVVRAPRHWAFAGTGVERGDAFPHLVGVEYDRVTPQVPTPRPLQILSHSPLTCVGRPSFADSAYYTAPGGAGVFATGTMRWAEALMAGTRDSLQAHGIGARTRRFVTTVTENVLRGFAEGPAAARLPTPDDDVDKVYR</sequence>
<protein>
    <recommendedName>
        <fullName evidence="2">N,N-dimethylformamidase beta subunit-like C-terminal domain-containing protein</fullName>
    </recommendedName>
</protein>
<gene>
    <name evidence="3" type="ORF">JOL79_07100</name>
</gene>
<dbReference type="Pfam" id="PF20254">
    <property type="entry name" value="DMFA2_C"/>
    <property type="match status" value="1"/>
</dbReference>
<feature type="region of interest" description="Disordered" evidence="1">
    <location>
        <begin position="25"/>
        <end position="73"/>
    </location>
</feature>
<evidence type="ECO:0000256" key="1">
    <source>
        <dbReference type="SAM" id="MobiDB-lite"/>
    </source>
</evidence>
<accession>A0A940WM25</accession>
<feature type="domain" description="N,N-dimethylformamidase beta subunit-like C-terminal" evidence="2">
    <location>
        <begin position="118"/>
        <end position="477"/>
    </location>
</feature>
<evidence type="ECO:0000313" key="4">
    <source>
        <dbReference type="Proteomes" id="UP000674234"/>
    </source>
</evidence>
<evidence type="ECO:0000259" key="2">
    <source>
        <dbReference type="Pfam" id="PF20254"/>
    </source>
</evidence>
<name>A0A940WM25_9ACTN</name>
<organism evidence="3 4">
    <name type="scientific">Microbispora oryzae</name>
    <dbReference type="NCBI Taxonomy" id="2806554"/>
    <lineage>
        <taxon>Bacteria</taxon>
        <taxon>Bacillati</taxon>
        <taxon>Actinomycetota</taxon>
        <taxon>Actinomycetes</taxon>
        <taxon>Streptosporangiales</taxon>
        <taxon>Streptosporangiaceae</taxon>
        <taxon>Microbispora</taxon>
    </lineage>
</organism>
<dbReference type="EMBL" id="JAFCNB010000003">
    <property type="protein sequence ID" value="MBP2703566.1"/>
    <property type="molecule type" value="Genomic_DNA"/>
</dbReference>
<dbReference type="InterPro" id="IPR046540">
    <property type="entry name" value="DMFA2_C"/>
</dbReference>
<dbReference type="RefSeq" id="WP_210154874.1">
    <property type="nucleotide sequence ID" value="NZ_JAFCNB010000003.1"/>
</dbReference>
<keyword evidence="4" id="KW-1185">Reference proteome</keyword>